<dbReference type="PANTHER" id="PTHR10815">
    <property type="entry name" value="METHYLATED-DNA--PROTEIN-CYSTEINE METHYLTRANSFERASE"/>
    <property type="match status" value="1"/>
</dbReference>
<gene>
    <name evidence="8" type="ORF">ESB00_11430</name>
</gene>
<sequence>MPHTLFPTAFGTCGIAWNDTGLTGFQLPEATEELTDQHIAAKDRLTGESGPTPDWVQALITRVQQHLDGKLQDFEQARLDWSRVSDFQQAVYRHALAIKPGYKKSYGEIAKLMALGNEAARAVGVALATNPWPLIVPCHRVVSASDKMTGFSAPGGVRTKTRLLVLEGAELLSE</sequence>
<dbReference type="InterPro" id="IPR036217">
    <property type="entry name" value="MethylDNA_cys_MeTrfase_DNAb"/>
</dbReference>
<dbReference type="InterPro" id="IPR036631">
    <property type="entry name" value="MGMT_N_sf"/>
</dbReference>
<evidence type="ECO:0000256" key="5">
    <source>
        <dbReference type="ARBA" id="ARBA00023204"/>
    </source>
</evidence>
<dbReference type="GO" id="GO:0032259">
    <property type="term" value="P:methylation"/>
    <property type="evidence" value="ECO:0007669"/>
    <property type="project" value="UniProtKB-KW"/>
</dbReference>
<dbReference type="GO" id="GO:0006281">
    <property type="term" value="P:DNA repair"/>
    <property type="evidence" value="ECO:0007669"/>
    <property type="project" value="UniProtKB-KW"/>
</dbReference>
<dbReference type="SUPFAM" id="SSF46767">
    <property type="entry name" value="Methylated DNA-protein cysteine methyltransferase, C-terminal domain"/>
    <property type="match status" value="1"/>
</dbReference>
<reference evidence="8 9" key="1">
    <citation type="submission" date="2019-01" db="EMBL/GenBank/DDBJ databases">
        <title>Lacunisphaera sp. strain TWA-58.</title>
        <authorList>
            <person name="Chen W.-M."/>
        </authorList>
    </citation>
    <scope>NUCLEOTIDE SEQUENCE [LARGE SCALE GENOMIC DNA]</scope>
    <source>
        <strain evidence="8 9">TWA-58</strain>
    </source>
</reference>
<dbReference type="RefSeq" id="WP_129047813.1">
    <property type="nucleotide sequence ID" value="NZ_SDHX01000001.1"/>
</dbReference>
<dbReference type="EMBL" id="SDHX01000001">
    <property type="protein sequence ID" value="RXK56445.1"/>
    <property type="molecule type" value="Genomic_DNA"/>
</dbReference>
<evidence type="ECO:0000313" key="8">
    <source>
        <dbReference type="EMBL" id="RXK56445.1"/>
    </source>
</evidence>
<dbReference type="Proteomes" id="UP000290218">
    <property type="component" value="Unassembled WGS sequence"/>
</dbReference>
<comment type="catalytic activity">
    <reaction evidence="1">
        <text>a 4-O-methyl-thymidine in DNA + L-cysteinyl-[protein] = a thymidine in DNA + S-methyl-L-cysteinyl-[protein]</text>
        <dbReference type="Rhea" id="RHEA:53428"/>
        <dbReference type="Rhea" id="RHEA-COMP:10131"/>
        <dbReference type="Rhea" id="RHEA-COMP:10132"/>
        <dbReference type="Rhea" id="RHEA-COMP:13555"/>
        <dbReference type="Rhea" id="RHEA-COMP:13556"/>
        <dbReference type="ChEBI" id="CHEBI:29950"/>
        <dbReference type="ChEBI" id="CHEBI:82612"/>
        <dbReference type="ChEBI" id="CHEBI:137386"/>
        <dbReference type="ChEBI" id="CHEBI:137387"/>
        <dbReference type="EC" id="2.1.1.63"/>
    </reaction>
</comment>
<dbReference type="NCBIfam" id="TIGR00589">
    <property type="entry name" value="ogt"/>
    <property type="match status" value="1"/>
</dbReference>
<dbReference type="CDD" id="cd06445">
    <property type="entry name" value="ATase"/>
    <property type="match status" value="1"/>
</dbReference>
<keyword evidence="9" id="KW-1185">Reference proteome</keyword>
<evidence type="ECO:0000256" key="4">
    <source>
        <dbReference type="ARBA" id="ARBA00022763"/>
    </source>
</evidence>
<keyword evidence="4" id="KW-0227">DNA damage</keyword>
<dbReference type="PROSITE" id="PS00374">
    <property type="entry name" value="MGMT"/>
    <property type="match status" value="1"/>
</dbReference>
<protein>
    <submittedName>
        <fullName evidence="8">Methylated-DNA--[protein]-cysteine S-methyltransferase</fullName>
    </submittedName>
</protein>
<dbReference type="OrthoDB" id="9783680at2"/>
<organism evidence="8 9">
    <name type="scientific">Oleiharenicola lentus</name>
    <dbReference type="NCBI Taxonomy" id="2508720"/>
    <lineage>
        <taxon>Bacteria</taxon>
        <taxon>Pseudomonadati</taxon>
        <taxon>Verrucomicrobiota</taxon>
        <taxon>Opitutia</taxon>
        <taxon>Opitutales</taxon>
        <taxon>Opitutaceae</taxon>
        <taxon>Oleiharenicola</taxon>
    </lineage>
</organism>
<dbReference type="SUPFAM" id="SSF53155">
    <property type="entry name" value="Methylated DNA-protein cysteine methyltransferase domain"/>
    <property type="match status" value="1"/>
</dbReference>
<name>A0A4Q1CBG3_9BACT</name>
<feature type="domain" description="Methylated-DNA-[protein]-cysteine S-methyltransferase DNA binding" evidence="7">
    <location>
        <begin position="86"/>
        <end position="168"/>
    </location>
</feature>
<keyword evidence="2 8" id="KW-0489">Methyltransferase</keyword>
<keyword evidence="5" id="KW-0234">DNA repair</keyword>
<evidence type="ECO:0000256" key="1">
    <source>
        <dbReference type="ARBA" id="ARBA00001286"/>
    </source>
</evidence>
<keyword evidence="3 8" id="KW-0808">Transferase</keyword>
<dbReference type="Gene3D" id="1.10.10.10">
    <property type="entry name" value="Winged helix-like DNA-binding domain superfamily/Winged helix DNA-binding domain"/>
    <property type="match status" value="1"/>
</dbReference>
<evidence type="ECO:0000256" key="3">
    <source>
        <dbReference type="ARBA" id="ARBA00022679"/>
    </source>
</evidence>
<dbReference type="GO" id="GO:0003908">
    <property type="term" value="F:methylated-DNA-[protein]-cysteine S-methyltransferase activity"/>
    <property type="evidence" value="ECO:0007669"/>
    <property type="project" value="UniProtKB-EC"/>
</dbReference>
<dbReference type="InterPro" id="IPR001497">
    <property type="entry name" value="MethylDNA_cys_MeTrfase_AS"/>
</dbReference>
<dbReference type="Pfam" id="PF01035">
    <property type="entry name" value="DNA_binding_1"/>
    <property type="match status" value="1"/>
</dbReference>
<accession>A0A4Q1CBG3</accession>
<dbReference type="InterPro" id="IPR014048">
    <property type="entry name" value="MethylDNA_cys_MeTrfase_DNA-bd"/>
</dbReference>
<comment type="catalytic activity">
    <reaction evidence="6">
        <text>a 6-O-methyl-2'-deoxyguanosine in DNA + L-cysteinyl-[protein] = S-methyl-L-cysteinyl-[protein] + a 2'-deoxyguanosine in DNA</text>
        <dbReference type="Rhea" id="RHEA:24000"/>
        <dbReference type="Rhea" id="RHEA-COMP:10131"/>
        <dbReference type="Rhea" id="RHEA-COMP:10132"/>
        <dbReference type="Rhea" id="RHEA-COMP:11367"/>
        <dbReference type="Rhea" id="RHEA-COMP:11368"/>
        <dbReference type="ChEBI" id="CHEBI:29950"/>
        <dbReference type="ChEBI" id="CHEBI:82612"/>
        <dbReference type="ChEBI" id="CHEBI:85445"/>
        <dbReference type="ChEBI" id="CHEBI:85448"/>
        <dbReference type="EC" id="2.1.1.63"/>
    </reaction>
</comment>
<evidence type="ECO:0000259" key="7">
    <source>
        <dbReference type="Pfam" id="PF01035"/>
    </source>
</evidence>
<dbReference type="AlphaFoldDB" id="A0A4Q1CBG3"/>
<comment type="caution">
    <text evidence="8">The sequence shown here is derived from an EMBL/GenBank/DDBJ whole genome shotgun (WGS) entry which is preliminary data.</text>
</comment>
<dbReference type="PANTHER" id="PTHR10815:SF5">
    <property type="entry name" value="METHYLATED-DNA--PROTEIN-CYSTEINE METHYLTRANSFERASE"/>
    <property type="match status" value="1"/>
</dbReference>
<evidence type="ECO:0000313" key="9">
    <source>
        <dbReference type="Proteomes" id="UP000290218"/>
    </source>
</evidence>
<evidence type="ECO:0000256" key="6">
    <source>
        <dbReference type="ARBA" id="ARBA00049348"/>
    </source>
</evidence>
<evidence type="ECO:0000256" key="2">
    <source>
        <dbReference type="ARBA" id="ARBA00022603"/>
    </source>
</evidence>
<proteinExistence type="predicted"/>
<dbReference type="InterPro" id="IPR036388">
    <property type="entry name" value="WH-like_DNA-bd_sf"/>
</dbReference>